<evidence type="ECO:0000313" key="2">
    <source>
        <dbReference type="Proteomes" id="UP000095439"/>
    </source>
</evidence>
<dbReference type="InterPro" id="IPR027417">
    <property type="entry name" value="P-loop_NTPase"/>
</dbReference>
<protein>
    <submittedName>
        <fullName evidence="1">Flp pilus assembly protein, ATPase CpaF</fullName>
    </submittedName>
</protein>
<organism evidence="1 2">
    <name type="scientific">Dorea longicatena</name>
    <dbReference type="NCBI Taxonomy" id="88431"/>
    <lineage>
        <taxon>Bacteria</taxon>
        <taxon>Bacillati</taxon>
        <taxon>Bacillota</taxon>
        <taxon>Clostridia</taxon>
        <taxon>Lachnospirales</taxon>
        <taxon>Lachnospiraceae</taxon>
        <taxon>Dorea</taxon>
    </lineage>
</organism>
<accession>A0A173ZUR4</accession>
<gene>
    <name evidence="1" type="ORF">ERS852423_01458</name>
</gene>
<dbReference type="Proteomes" id="UP000095439">
    <property type="component" value="Unassembled WGS sequence"/>
</dbReference>
<sequence>MISRLETMVLMGMDLPLPAIERQIASGLDIIVHLGRLRDKSRKVLEVTEVLGYWDGQIHLQTIYRYEEIRKEDENVTENEKKDQESKVHGEWKKVAELFHREKLVAAGYYI</sequence>
<dbReference type="Gene3D" id="3.40.50.300">
    <property type="entry name" value="P-loop containing nucleotide triphosphate hydrolases"/>
    <property type="match status" value="1"/>
</dbReference>
<reference evidence="1 2" key="1">
    <citation type="submission" date="2015-09" db="EMBL/GenBank/DDBJ databases">
        <authorList>
            <consortium name="Pathogen Informatics"/>
        </authorList>
    </citation>
    <scope>NUCLEOTIDE SEQUENCE [LARGE SCALE GENOMIC DNA]</scope>
    <source>
        <strain evidence="1 2">2789STDY5608866</strain>
    </source>
</reference>
<proteinExistence type="predicted"/>
<evidence type="ECO:0000313" key="1">
    <source>
        <dbReference type="EMBL" id="CUN78965.1"/>
    </source>
</evidence>
<name>A0A173ZUR4_9FIRM</name>
<dbReference type="EMBL" id="CYYY01000005">
    <property type="protein sequence ID" value="CUN78965.1"/>
    <property type="molecule type" value="Genomic_DNA"/>
</dbReference>
<dbReference type="AlphaFoldDB" id="A0A173ZUR4"/>